<dbReference type="GO" id="GO:0032259">
    <property type="term" value="P:methylation"/>
    <property type="evidence" value="ECO:0007669"/>
    <property type="project" value="UniProtKB-KW"/>
</dbReference>
<name>A0A4R1FXE6_9PAST</name>
<protein>
    <submittedName>
        <fullName evidence="2">Methyltransferase family protein</fullName>
    </submittedName>
</protein>
<comment type="caution">
    <text evidence="2">The sequence shown here is derived from an EMBL/GenBank/DDBJ whole genome shotgun (WGS) entry which is preliminary data.</text>
</comment>
<dbReference type="OrthoDB" id="529208at2"/>
<dbReference type="CDD" id="cd02440">
    <property type="entry name" value="AdoMet_MTases"/>
    <property type="match status" value="1"/>
</dbReference>
<dbReference type="Proteomes" id="UP000294702">
    <property type="component" value="Unassembled WGS sequence"/>
</dbReference>
<accession>A0A4R1FXE6</accession>
<gene>
    <name evidence="2" type="ORF">EV694_0764</name>
</gene>
<feature type="domain" description="Methyltransferase" evidence="1">
    <location>
        <begin position="42"/>
        <end position="139"/>
    </location>
</feature>
<evidence type="ECO:0000313" key="2">
    <source>
        <dbReference type="EMBL" id="TCJ98369.1"/>
    </source>
</evidence>
<dbReference type="RefSeq" id="WP_132689474.1">
    <property type="nucleotide sequence ID" value="NZ_SMFT01000002.1"/>
</dbReference>
<dbReference type="SUPFAM" id="SSF53335">
    <property type="entry name" value="S-adenosyl-L-methionine-dependent methyltransferases"/>
    <property type="match status" value="1"/>
</dbReference>
<dbReference type="AlphaFoldDB" id="A0A4R1FXE6"/>
<dbReference type="InterPro" id="IPR041698">
    <property type="entry name" value="Methyltransf_25"/>
</dbReference>
<dbReference type="GO" id="GO:0008168">
    <property type="term" value="F:methyltransferase activity"/>
    <property type="evidence" value="ECO:0007669"/>
    <property type="project" value="UniProtKB-KW"/>
</dbReference>
<reference evidence="2 3" key="1">
    <citation type="submission" date="2019-03" db="EMBL/GenBank/DDBJ databases">
        <title>Genomic Encyclopedia of Type Strains, Phase IV (KMG-IV): sequencing the most valuable type-strain genomes for metagenomic binning, comparative biology and taxonomic classification.</title>
        <authorList>
            <person name="Goeker M."/>
        </authorList>
    </citation>
    <scope>NUCLEOTIDE SEQUENCE [LARGE SCALE GENOMIC DNA]</scope>
    <source>
        <strain evidence="2 3">DSM 15534</strain>
    </source>
</reference>
<dbReference type="InterPro" id="IPR050447">
    <property type="entry name" value="Erg6_SMT_methyltransf"/>
</dbReference>
<evidence type="ECO:0000259" key="1">
    <source>
        <dbReference type="Pfam" id="PF13649"/>
    </source>
</evidence>
<keyword evidence="2" id="KW-0489">Methyltransferase</keyword>
<dbReference type="EMBL" id="SMFT01000002">
    <property type="protein sequence ID" value="TCJ98369.1"/>
    <property type="molecule type" value="Genomic_DNA"/>
</dbReference>
<evidence type="ECO:0000313" key="3">
    <source>
        <dbReference type="Proteomes" id="UP000294702"/>
    </source>
</evidence>
<organism evidence="2 3">
    <name type="scientific">Volucribacter psittacicida</name>
    <dbReference type="NCBI Taxonomy" id="203482"/>
    <lineage>
        <taxon>Bacteria</taxon>
        <taxon>Pseudomonadati</taxon>
        <taxon>Pseudomonadota</taxon>
        <taxon>Gammaproteobacteria</taxon>
        <taxon>Pasteurellales</taxon>
        <taxon>Pasteurellaceae</taxon>
        <taxon>Volucribacter</taxon>
    </lineage>
</organism>
<sequence>MKKDEVGHNFLARLGKTRLRPGGRKATDWLIANGDFNADKKVLEVACNMGTTAIGLAQQFGCHIEGVDLDENALAKAQANIASHHLQDKIHVQRANAMKLPFDDNSFDIVINEAMLTMLPLQAKIKAVTEYYRVLKPNGFLLTHDVMLTSENSADIIAQLRDAINITVTPLTKEGWKSVFADCGFRNIDTYSGKMTLLSPAGMIYDEGILGTFKIIKNALKSENRETFKKMFKTFNHPDNKLNFIAVCSQK</sequence>
<dbReference type="InterPro" id="IPR029063">
    <property type="entry name" value="SAM-dependent_MTases_sf"/>
</dbReference>
<dbReference type="Pfam" id="PF13649">
    <property type="entry name" value="Methyltransf_25"/>
    <property type="match status" value="1"/>
</dbReference>
<proteinExistence type="predicted"/>
<dbReference type="PANTHER" id="PTHR44068:SF11">
    <property type="entry name" value="GERANYL DIPHOSPHATE 2-C-METHYLTRANSFERASE"/>
    <property type="match status" value="1"/>
</dbReference>
<keyword evidence="2" id="KW-0808">Transferase</keyword>
<keyword evidence="3" id="KW-1185">Reference proteome</keyword>
<dbReference type="Gene3D" id="3.40.50.150">
    <property type="entry name" value="Vaccinia Virus protein VP39"/>
    <property type="match status" value="1"/>
</dbReference>
<dbReference type="PANTHER" id="PTHR44068">
    <property type="entry name" value="ZGC:194242"/>
    <property type="match status" value="1"/>
</dbReference>